<evidence type="ECO:0000313" key="2">
    <source>
        <dbReference type="EMBL" id="RNM16117.1"/>
    </source>
</evidence>
<dbReference type="PROSITE" id="PS51257">
    <property type="entry name" value="PROKAR_LIPOPROTEIN"/>
    <property type="match status" value="1"/>
</dbReference>
<sequence>MRPDLRAAAPWGAAALLLVSACAGQSGASGTRTSGEHGLEKAADRTTCAADAHAVATPYGGQFPDAWPFPPGTTVYHVEDRGAQGTIVTAISTSPFRSILDFLNHDVVGRGFRVESGETEAHDAEAEWQGNGHRGRWAIRESASCPGETVIQVVAATSSS</sequence>
<protein>
    <submittedName>
        <fullName evidence="2">Uncharacterized protein</fullName>
    </submittedName>
</protein>
<keyword evidence="3" id="KW-1185">Reference proteome</keyword>
<name>A0A3N0GUI0_9ACTN</name>
<feature type="signal peptide" evidence="1">
    <location>
        <begin position="1"/>
        <end position="28"/>
    </location>
</feature>
<dbReference type="AlphaFoldDB" id="A0A3N0GUI0"/>
<reference evidence="2 3" key="1">
    <citation type="submission" date="2018-11" db="EMBL/GenBank/DDBJ databases">
        <authorList>
            <person name="Li F."/>
        </authorList>
    </citation>
    <scope>NUCLEOTIDE SEQUENCE [LARGE SCALE GENOMIC DNA]</scope>
    <source>
        <strain evidence="2 3">Gsoil 818</strain>
    </source>
</reference>
<accession>A0A3N0GUI0</accession>
<feature type="chain" id="PRO_5018030276" evidence="1">
    <location>
        <begin position="29"/>
        <end position="160"/>
    </location>
</feature>
<proteinExistence type="predicted"/>
<evidence type="ECO:0000313" key="3">
    <source>
        <dbReference type="Proteomes" id="UP000279994"/>
    </source>
</evidence>
<dbReference type="EMBL" id="RJSF01000019">
    <property type="protein sequence ID" value="RNM16117.1"/>
    <property type="molecule type" value="Genomic_DNA"/>
</dbReference>
<organism evidence="2 3">
    <name type="scientific">Nocardioides pocheonensis</name>
    <dbReference type="NCBI Taxonomy" id="661485"/>
    <lineage>
        <taxon>Bacteria</taxon>
        <taxon>Bacillati</taxon>
        <taxon>Actinomycetota</taxon>
        <taxon>Actinomycetes</taxon>
        <taxon>Propionibacteriales</taxon>
        <taxon>Nocardioidaceae</taxon>
        <taxon>Nocardioides</taxon>
    </lineage>
</organism>
<evidence type="ECO:0000256" key="1">
    <source>
        <dbReference type="SAM" id="SignalP"/>
    </source>
</evidence>
<dbReference type="RefSeq" id="WP_123222370.1">
    <property type="nucleotide sequence ID" value="NZ_RJSF01000019.1"/>
</dbReference>
<gene>
    <name evidence="2" type="ORF">EFL26_08200</name>
</gene>
<keyword evidence="1" id="KW-0732">Signal</keyword>
<dbReference type="OrthoDB" id="4870493at2"/>
<comment type="caution">
    <text evidence="2">The sequence shown here is derived from an EMBL/GenBank/DDBJ whole genome shotgun (WGS) entry which is preliminary data.</text>
</comment>
<dbReference type="Proteomes" id="UP000279994">
    <property type="component" value="Unassembled WGS sequence"/>
</dbReference>